<accession>A0ABW5J4G1</accession>
<name>A0ABW5J4G1_9BACT</name>
<dbReference type="EMBL" id="JBHULC010000005">
    <property type="protein sequence ID" value="MFD2520449.1"/>
    <property type="molecule type" value="Genomic_DNA"/>
</dbReference>
<organism evidence="1 2">
    <name type="scientific">Emticicia soli</name>
    <dbReference type="NCBI Taxonomy" id="2027878"/>
    <lineage>
        <taxon>Bacteria</taxon>
        <taxon>Pseudomonadati</taxon>
        <taxon>Bacteroidota</taxon>
        <taxon>Cytophagia</taxon>
        <taxon>Cytophagales</taxon>
        <taxon>Leadbetterellaceae</taxon>
        <taxon>Emticicia</taxon>
    </lineage>
</organism>
<dbReference type="Proteomes" id="UP001597510">
    <property type="component" value="Unassembled WGS sequence"/>
</dbReference>
<dbReference type="PROSITE" id="PS51257">
    <property type="entry name" value="PROKAR_LIPOPROTEIN"/>
    <property type="match status" value="1"/>
</dbReference>
<comment type="caution">
    <text evidence="1">The sequence shown here is derived from an EMBL/GenBank/DDBJ whole genome shotgun (WGS) entry which is preliminary data.</text>
</comment>
<reference evidence="2" key="1">
    <citation type="journal article" date="2019" name="Int. J. Syst. Evol. Microbiol.">
        <title>The Global Catalogue of Microorganisms (GCM) 10K type strain sequencing project: providing services to taxonomists for standard genome sequencing and annotation.</title>
        <authorList>
            <consortium name="The Broad Institute Genomics Platform"/>
            <consortium name="The Broad Institute Genome Sequencing Center for Infectious Disease"/>
            <person name="Wu L."/>
            <person name="Ma J."/>
        </authorList>
    </citation>
    <scope>NUCLEOTIDE SEQUENCE [LARGE SCALE GENOMIC DNA]</scope>
    <source>
        <strain evidence="2">KCTC 52344</strain>
    </source>
</reference>
<gene>
    <name evidence="1" type="ORF">ACFSR2_06120</name>
</gene>
<evidence type="ECO:0000313" key="1">
    <source>
        <dbReference type="EMBL" id="MFD2520449.1"/>
    </source>
</evidence>
<protein>
    <submittedName>
        <fullName evidence="1">Lipocalin family protein</fullName>
    </submittedName>
</protein>
<sequence>MKSLTAFCITVLIFVACESKFVAPEKLIGIWWPTYEMQTKEPGGKWGPWTTINTLVAIPNMEFTASGRFLRDGKDGADCCTAGNKYAVSNNIITFSETKACPQVSCANCNDWKIVSLNDDTLILEVCNSRSKYARGK</sequence>
<keyword evidence="2" id="KW-1185">Reference proteome</keyword>
<evidence type="ECO:0000313" key="2">
    <source>
        <dbReference type="Proteomes" id="UP001597510"/>
    </source>
</evidence>
<proteinExistence type="predicted"/>
<dbReference type="RefSeq" id="WP_340239097.1">
    <property type="nucleotide sequence ID" value="NZ_JBBEWC010000011.1"/>
</dbReference>